<dbReference type="NCBIfam" id="TIGR00229">
    <property type="entry name" value="sensory_box"/>
    <property type="match status" value="1"/>
</dbReference>
<dbReference type="InterPro" id="IPR013656">
    <property type="entry name" value="PAS_4"/>
</dbReference>
<evidence type="ECO:0000259" key="2">
    <source>
        <dbReference type="PROSITE" id="PS50113"/>
    </source>
</evidence>
<evidence type="ECO:0000313" key="4">
    <source>
        <dbReference type="Proteomes" id="UP000474802"/>
    </source>
</evidence>
<keyword evidence="4" id="KW-1185">Reference proteome</keyword>
<sequence>MRIDLPLVPQEISQPIGRSLSLEAAFSSIPDFVYAFDREGRFAYANSSMLALFGLTAEAMLGKTFAGLGYPSDLADRLNGHIRHVLATGEAIDDEVFYRSPTGYAAQFAFRWGPARNADGSIELVVGVSRDTSERHRVEAELKRSERGAAACRDRTGRGGHLFLESANRRALLG</sequence>
<reference evidence="3 4" key="1">
    <citation type="submission" date="2020-02" db="EMBL/GenBank/DDBJ databases">
        <authorList>
            <person name="Khan S.A."/>
            <person name="Jeon C.O."/>
            <person name="Chun B.H."/>
        </authorList>
    </citation>
    <scope>NUCLEOTIDE SEQUENCE [LARGE SCALE GENOMIC DNA]</scope>
    <source>
        <strain evidence="3 4">H239</strain>
    </source>
</reference>
<dbReference type="PROSITE" id="PS50113">
    <property type="entry name" value="PAC"/>
    <property type="match status" value="1"/>
</dbReference>
<dbReference type="PANTHER" id="PTHR44757">
    <property type="entry name" value="DIGUANYLATE CYCLASE DGCP"/>
    <property type="match status" value="1"/>
</dbReference>
<proteinExistence type="predicted"/>
<dbReference type="AlphaFoldDB" id="A0A6M1SUI8"/>
<dbReference type="Gene3D" id="3.30.450.20">
    <property type="entry name" value="PAS domain"/>
    <property type="match status" value="1"/>
</dbReference>
<dbReference type="SMART" id="SM00091">
    <property type="entry name" value="PAS"/>
    <property type="match status" value="1"/>
</dbReference>
<feature type="domain" description="PAC" evidence="2">
    <location>
        <begin position="92"/>
        <end position="144"/>
    </location>
</feature>
<comment type="caution">
    <text evidence="3">The sequence shown here is derived from an EMBL/GenBank/DDBJ whole genome shotgun (WGS) entry which is preliminary data.</text>
</comment>
<dbReference type="EMBL" id="JAALFG010000003">
    <property type="protein sequence ID" value="NGP18805.1"/>
    <property type="molecule type" value="Genomic_DNA"/>
</dbReference>
<dbReference type="InterPro" id="IPR000700">
    <property type="entry name" value="PAS-assoc_C"/>
</dbReference>
<dbReference type="PROSITE" id="PS50112">
    <property type="entry name" value="PAS"/>
    <property type="match status" value="1"/>
</dbReference>
<dbReference type="SUPFAM" id="SSF55785">
    <property type="entry name" value="PYP-like sensor domain (PAS domain)"/>
    <property type="match status" value="1"/>
</dbReference>
<dbReference type="PANTHER" id="PTHR44757:SF2">
    <property type="entry name" value="BIOFILM ARCHITECTURE MAINTENANCE PROTEIN MBAA"/>
    <property type="match status" value="1"/>
</dbReference>
<accession>A0A6M1SUI8</accession>
<gene>
    <name evidence="3" type="ORF">G5575_15095</name>
</gene>
<dbReference type="CDD" id="cd00130">
    <property type="entry name" value="PAS"/>
    <property type="match status" value="1"/>
</dbReference>
<reference evidence="3 4" key="2">
    <citation type="submission" date="2020-03" db="EMBL/GenBank/DDBJ databases">
        <title>Devosia chinhatensis sp. nov., isolated from a hexachlorocyclohexane (HCH) dump site in India.</title>
        <authorList>
            <person name="Kumar M."/>
            <person name="Lal R."/>
        </authorList>
    </citation>
    <scope>NUCLEOTIDE SEQUENCE [LARGE SCALE GENOMIC DNA]</scope>
    <source>
        <strain evidence="3 4">H239</strain>
    </source>
</reference>
<evidence type="ECO:0000259" key="1">
    <source>
        <dbReference type="PROSITE" id="PS50112"/>
    </source>
</evidence>
<dbReference type="InterPro" id="IPR052155">
    <property type="entry name" value="Biofilm_reg_signaling"/>
</dbReference>
<dbReference type="InterPro" id="IPR035965">
    <property type="entry name" value="PAS-like_dom_sf"/>
</dbReference>
<organism evidence="3 4">
    <name type="scientific">Devosia aurantiaca</name>
    <dbReference type="NCBI Taxonomy" id="2714858"/>
    <lineage>
        <taxon>Bacteria</taxon>
        <taxon>Pseudomonadati</taxon>
        <taxon>Pseudomonadota</taxon>
        <taxon>Alphaproteobacteria</taxon>
        <taxon>Hyphomicrobiales</taxon>
        <taxon>Devosiaceae</taxon>
        <taxon>Devosia</taxon>
    </lineage>
</organism>
<protein>
    <submittedName>
        <fullName evidence="3">PAS domain-containing protein</fullName>
    </submittedName>
</protein>
<dbReference type="Pfam" id="PF08448">
    <property type="entry name" value="PAS_4"/>
    <property type="match status" value="1"/>
</dbReference>
<dbReference type="Proteomes" id="UP000474802">
    <property type="component" value="Unassembled WGS sequence"/>
</dbReference>
<evidence type="ECO:0000313" key="3">
    <source>
        <dbReference type="EMBL" id="NGP18805.1"/>
    </source>
</evidence>
<name>A0A6M1SUI8_9HYPH</name>
<dbReference type="InterPro" id="IPR000014">
    <property type="entry name" value="PAS"/>
</dbReference>
<feature type="domain" description="PAS" evidence="1">
    <location>
        <begin position="18"/>
        <end position="89"/>
    </location>
</feature>